<protein>
    <submittedName>
        <fullName evidence="4">Myotubularin related protein 3</fullName>
    </submittedName>
</protein>
<sequence length="225" mass="24613">MGRHQSNGAVIARCGQPEVSWWGWRNADDEHLVQSVAKACASDSRSSGSKLSTRNSPRDFPNAGDLSDVEFDSSLSNASGAESLAVQPQKLLILDARSYAAAVANRAKGGGCECPEYYPNCEVVFMGMANIHSIRRSFQSLRLLCTQMPDPGNWLSALESTKWLHHLSVLLKSALLVVHAVDRDQRPVLAHCSDGWDRTPQIVALAKLLLDPYYRTIEVGFDTSG</sequence>
<evidence type="ECO:0000313" key="5">
    <source>
        <dbReference type="Proteomes" id="UP001165941"/>
    </source>
</evidence>
<dbReference type="EMBL" id="PGGH01171032">
    <property type="protein sequence ID" value="NIG60289.1"/>
    <property type="molecule type" value="Genomic_DNA"/>
</dbReference>
<comment type="caution">
    <text evidence="4">The sequence shown here is derived from an EMBL/GenBank/DDBJ whole genome shotgun (WGS) entry which is preliminary data.</text>
</comment>
<feature type="region of interest" description="Disordered" evidence="2">
    <location>
        <begin position="44"/>
        <end position="63"/>
    </location>
</feature>
<dbReference type="PANTHER" id="PTHR10807:SF66">
    <property type="entry name" value="MYOTUBULARIN-RELATED PROTEIN 3"/>
    <property type="match status" value="1"/>
</dbReference>
<organism evidence="4 5">
    <name type="scientific">Pontoporia blainvillei</name>
    <name type="common">Franciscana</name>
    <name type="synonym">Delphinus blainvillei</name>
    <dbReference type="NCBI Taxonomy" id="48723"/>
    <lineage>
        <taxon>Eukaryota</taxon>
        <taxon>Metazoa</taxon>
        <taxon>Chordata</taxon>
        <taxon>Craniata</taxon>
        <taxon>Vertebrata</taxon>
        <taxon>Euteleostomi</taxon>
        <taxon>Mammalia</taxon>
        <taxon>Eutheria</taxon>
        <taxon>Laurasiatheria</taxon>
        <taxon>Artiodactyla</taxon>
        <taxon>Whippomorpha</taxon>
        <taxon>Cetacea</taxon>
        <taxon>Odontoceti</taxon>
        <taxon>Pontoporiidae</taxon>
        <taxon>Pontoporia</taxon>
    </lineage>
</organism>
<evidence type="ECO:0000256" key="2">
    <source>
        <dbReference type="SAM" id="MobiDB-lite"/>
    </source>
</evidence>
<feature type="compositionally biased region" description="Polar residues" evidence="2">
    <location>
        <begin position="44"/>
        <end position="55"/>
    </location>
</feature>
<gene>
    <name evidence="4" type="ORF">BU61_7913</name>
</gene>
<dbReference type="Pfam" id="PF06602">
    <property type="entry name" value="Myotub-related"/>
    <property type="match status" value="1"/>
</dbReference>
<comment type="similarity">
    <text evidence="1">Belongs to the protein-tyrosine phosphatase family. Non-receptor class myotubularin subfamily.</text>
</comment>
<proteinExistence type="inferred from homology"/>
<dbReference type="SUPFAM" id="SSF52799">
    <property type="entry name" value="(Phosphotyrosine protein) phosphatases II"/>
    <property type="match status" value="1"/>
</dbReference>
<evidence type="ECO:0000256" key="1">
    <source>
        <dbReference type="ARBA" id="ARBA00007471"/>
    </source>
</evidence>
<dbReference type="Proteomes" id="UP001165941">
    <property type="component" value="Unassembled WGS sequence"/>
</dbReference>
<keyword evidence="5" id="KW-1185">Reference proteome</keyword>
<dbReference type="InterPro" id="IPR030564">
    <property type="entry name" value="Myotubularin"/>
</dbReference>
<accession>A0ABX0S8H5</accession>
<dbReference type="InterPro" id="IPR029021">
    <property type="entry name" value="Prot-tyrosine_phosphatase-like"/>
</dbReference>
<feature type="domain" description="Myotubularin phosphatase" evidence="3">
    <location>
        <begin position="1"/>
        <end position="225"/>
    </location>
</feature>
<evidence type="ECO:0000313" key="4">
    <source>
        <dbReference type="EMBL" id="NIG60289.1"/>
    </source>
</evidence>
<reference evidence="4" key="1">
    <citation type="submission" date="2018-05" db="EMBL/GenBank/DDBJ databases">
        <authorList>
            <person name="Pedro S.L.S."/>
            <person name="Freitas R.C."/>
            <person name="Barreto A.S."/>
            <person name="Lima A.O.S."/>
        </authorList>
    </citation>
    <scope>NUCLEOTIDE SEQUENCE</scope>
    <source>
        <strain evidence="4">BP203</strain>
        <tissue evidence="4">Muscle</tissue>
    </source>
</reference>
<name>A0ABX0S8H5_PONBL</name>
<dbReference type="InterPro" id="IPR010569">
    <property type="entry name" value="Myotubularin-like_Pase_dom"/>
</dbReference>
<evidence type="ECO:0000259" key="3">
    <source>
        <dbReference type="PROSITE" id="PS51339"/>
    </source>
</evidence>
<dbReference type="PANTHER" id="PTHR10807">
    <property type="entry name" value="MYOTUBULARIN-RELATED"/>
    <property type="match status" value="1"/>
</dbReference>
<dbReference type="PROSITE" id="PS51339">
    <property type="entry name" value="PPASE_MYOTUBULARIN"/>
    <property type="match status" value="1"/>
</dbReference>